<dbReference type="Proteomes" id="UP000006911">
    <property type="component" value="Unassembled WGS sequence"/>
</dbReference>
<organism evidence="2 3">
    <name type="scientific">Tuber melanosporum (strain Mel28)</name>
    <name type="common">Perigord black truffle</name>
    <dbReference type="NCBI Taxonomy" id="656061"/>
    <lineage>
        <taxon>Eukaryota</taxon>
        <taxon>Fungi</taxon>
        <taxon>Dikarya</taxon>
        <taxon>Ascomycota</taxon>
        <taxon>Pezizomycotina</taxon>
        <taxon>Pezizomycetes</taxon>
        <taxon>Pezizales</taxon>
        <taxon>Tuberaceae</taxon>
        <taxon>Tuber</taxon>
    </lineage>
</organism>
<evidence type="ECO:0000313" key="3">
    <source>
        <dbReference type="Proteomes" id="UP000006911"/>
    </source>
</evidence>
<dbReference type="AlphaFoldDB" id="D5GCC9"/>
<dbReference type="HOGENOM" id="CLU_1147893_0_0_1"/>
<feature type="compositionally biased region" description="Acidic residues" evidence="1">
    <location>
        <begin position="207"/>
        <end position="217"/>
    </location>
</feature>
<dbReference type="EMBL" id="FN430109">
    <property type="protein sequence ID" value="CAZ82172.1"/>
    <property type="molecule type" value="Genomic_DNA"/>
</dbReference>
<sequence>MESTSLKQSTGGPTIRYSINELLEFRSSLSYVICPIDEFTLVAWAEGLLDKIGDYVPDELVIRKEYAKKVIAMQEVEAEMLLQNEIMAKRKPEYAGLTFTDFLNLGKYGSPPSSQVGSVPGSHPQKAQVTPPSVQVKPYTPPKELGSKSGTSTIVSIQEKDVHSQPTSGKGTDKSDTGREAVEFNLDREVQTSSHVEVVEPTPSGEVAEEPEESSDIVDQDAWINAMLERTTIFAGNKYKRT</sequence>
<protein>
    <submittedName>
        <fullName evidence="2">(Perigord truffle) hypothetical protein</fullName>
    </submittedName>
</protein>
<feature type="region of interest" description="Disordered" evidence="1">
    <location>
        <begin position="193"/>
        <end position="217"/>
    </location>
</feature>
<evidence type="ECO:0000256" key="1">
    <source>
        <dbReference type="SAM" id="MobiDB-lite"/>
    </source>
</evidence>
<name>D5GCC9_TUBMM</name>
<accession>D5GCC9</accession>
<dbReference type="InParanoid" id="D5GCC9"/>
<gene>
    <name evidence="2" type="ORF">GSTUM_00005823001</name>
</gene>
<dbReference type="KEGG" id="tml:GSTUM_00005823001"/>
<dbReference type="GeneID" id="9184849"/>
<reference evidence="2 3" key="1">
    <citation type="journal article" date="2010" name="Nature">
        <title>Perigord black truffle genome uncovers evolutionary origins and mechanisms of symbiosis.</title>
        <authorList>
            <person name="Martin F."/>
            <person name="Kohler A."/>
            <person name="Murat C."/>
            <person name="Balestrini R."/>
            <person name="Coutinho P.M."/>
            <person name="Jaillon O."/>
            <person name="Montanini B."/>
            <person name="Morin E."/>
            <person name="Noel B."/>
            <person name="Percudani R."/>
            <person name="Porcel B."/>
            <person name="Rubini A."/>
            <person name="Amicucci A."/>
            <person name="Amselem J."/>
            <person name="Anthouard V."/>
            <person name="Arcioni S."/>
            <person name="Artiguenave F."/>
            <person name="Aury J.M."/>
            <person name="Ballario P."/>
            <person name="Bolchi A."/>
            <person name="Brenna A."/>
            <person name="Brun A."/>
            <person name="Buee M."/>
            <person name="Cantarel B."/>
            <person name="Chevalier G."/>
            <person name="Couloux A."/>
            <person name="Da Silva C."/>
            <person name="Denoeud F."/>
            <person name="Duplessis S."/>
            <person name="Ghignone S."/>
            <person name="Hilselberger B."/>
            <person name="Iotti M."/>
            <person name="Marcais B."/>
            <person name="Mello A."/>
            <person name="Miranda M."/>
            <person name="Pacioni G."/>
            <person name="Quesneville H."/>
            <person name="Riccioni C."/>
            <person name="Ruotolo R."/>
            <person name="Splivallo R."/>
            <person name="Stocchi V."/>
            <person name="Tisserant E."/>
            <person name="Viscomi A.R."/>
            <person name="Zambonelli A."/>
            <person name="Zampieri E."/>
            <person name="Henrissat B."/>
            <person name="Lebrun M.H."/>
            <person name="Paolocci F."/>
            <person name="Bonfante P."/>
            <person name="Ottonello S."/>
            <person name="Wincker P."/>
        </authorList>
    </citation>
    <scope>NUCLEOTIDE SEQUENCE [LARGE SCALE GENOMIC DNA]</scope>
    <source>
        <strain evidence="2 3">Mel28</strain>
    </source>
</reference>
<keyword evidence="3" id="KW-1185">Reference proteome</keyword>
<feature type="region of interest" description="Disordered" evidence="1">
    <location>
        <begin position="111"/>
        <end position="179"/>
    </location>
</feature>
<proteinExistence type="predicted"/>
<evidence type="ECO:0000313" key="2">
    <source>
        <dbReference type="EMBL" id="CAZ82172.1"/>
    </source>
</evidence>
<dbReference type="RefSeq" id="XP_002837981.1">
    <property type="nucleotide sequence ID" value="XM_002837935.1"/>
</dbReference>
<feature type="compositionally biased region" description="Low complexity" evidence="1">
    <location>
        <begin position="111"/>
        <end position="122"/>
    </location>
</feature>